<dbReference type="AlphaFoldDB" id="A0A7C1E333"/>
<dbReference type="InterPro" id="IPR002737">
    <property type="entry name" value="MEMO1_fam"/>
</dbReference>
<dbReference type="HAMAP" id="MF_00055">
    <property type="entry name" value="MEMO1"/>
    <property type="match status" value="1"/>
</dbReference>
<dbReference type="PANTHER" id="PTHR11060">
    <property type="entry name" value="PROTEIN MEMO1"/>
    <property type="match status" value="1"/>
</dbReference>
<proteinExistence type="inferred from homology"/>
<dbReference type="CDD" id="cd07361">
    <property type="entry name" value="MEMO_like"/>
    <property type="match status" value="1"/>
</dbReference>
<organism evidence="3">
    <name type="scientific">Fervidicoccus fontis</name>
    <dbReference type="NCBI Taxonomy" id="683846"/>
    <lineage>
        <taxon>Archaea</taxon>
        <taxon>Thermoproteota</taxon>
        <taxon>Thermoprotei</taxon>
        <taxon>Fervidicoccales</taxon>
        <taxon>Fervidicoccaceae</taxon>
        <taxon>Fervidicoccus</taxon>
    </lineage>
</organism>
<evidence type="ECO:0000256" key="1">
    <source>
        <dbReference type="ARBA" id="ARBA00006315"/>
    </source>
</evidence>
<comment type="similarity">
    <text evidence="1 2">Belongs to the MEMO1 family.</text>
</comment>
<dbReference type="Gene3D" id="3.40.830.10">
    <property type="entry name" value="LigB-like"/>
    <property type="match status" value="1"/>
</dbReference>
<dbReference type="PANTHER" id="PTHR11060:SF0">
    <property type="entry name" value="PROTEIN MEMO1"/>
    <property type="match status" value="1"/>
</dbReference>
<name>A0A7C1E333_9CREN</name>
<comment type="caution">
    <text evidence="3">The sequence shown here is derived from an EMBL/GenBank/DDBJ whole genome shotgun (WGS) entry which is preliminary data.</text>
</comment>
<dbReference type="NCBIfam" id="TIGR04336">
    <property type="entry name" value="AmmeMemoSam_B"/>
    <property type="match status" value="1"/>
</dbReference>
<reference evidence="3" key="1">
    <citation type="journal article" date="2020" name="mSystems">
        <title>Genome- and Community-Level Interaction Insights into Carbon Utilization and Element Cycling Functions of Hydrothermarchaeota in Hydrothermal Sediment.</title>
        <authorList>
            <person name="Zhou Z."/>
            <person name="Liu Y."/>
            <person name="Xu W."/>
            <person name="Pan J."/>
            <person name="Luo Z.H."/>
            <person name="Li M."/>
        </authorList>
    </citation>
    <scope>NUCLEOTIDE SEQUENCE [LARGE SCALE GENOMIC DNA]</scope>
    <source>
        <strain evidence="3">SpSt-123</strain>
    </source>
</reference>
<dbReference type="EMBL" id="DSDY01000157">
    <property type="protein sequence ID" value="HDS10982.1"/>
    <property type="molecule type" value="Genomic_DNA"/>
</dbReference>
<evidence type="ECO:0000313" key="3">
    <source>
        <dbReference type="EMBL" id="HDS10982.1"/>
    </source>
</evidence>
<gene>
    <name evidence="3" type="primary">amrB</name>
    <name evidence="3" type="ORF">ENO04_05165</name>
</gene>
<accession>A0A7C1E333</accession>
<evidence type="ECO:0000256" key="2">
    <source>
        <dbReference type="HAMAP-Rule" id="MF_00055"/>
    </source>
</evidence>
<dbReference type="Pfam" id="PF01875">
    <property type="entry name" value="Memo"/>
    <property type="match status" value="1"/>
</dbReference>
<sequence>MEGLVRKPVVSGLFYSDNPSSLIKEIEWSFHHHVGPGVLPSTSEGLQRLSLGYVSPHAGYAYSGPVAAHVYYRLSLEKTPDTIVIIGTNHSGLGEEVSLAPWKEWETPLGKLAVDVEARDYLIRNASIIKPDYLAHIEEHSVEVQLPFIQYIYMRRDKKPRILPIVVMDHRPKTMRGMAREIIETMKELGRDFVIIASTDLNHYDSHEVTIRKDEKVINAILNLDEEKLYEAVFREGVSMCGPGGVIALIVIAKDLNTGRPIVLKHATSGDTSGDKAHTVGYLAAIFPR</sequence>
<protein>
    <recommendedName>
        <fullName evidence="2">MEMO1 family protein ENO04_05165</fullName>
    </recommendedName>
</protein>